<keyword evidence="2" id="KW-0479">Metal-binding</keyword>
<dbReference type="PRINTS" id="PR00405">
    <property type="entry name" value="REVINTRACTNG"/>
</dbReference>
<dbReference type="SMART" id="SM00105">
    <property type="entry name" value="ArfGap"/>
    <property type="match status" value="1"/>
</dbReference>
<protein>
    <recommendedName>
        <fullName evidence="7">Arf-GAP domain-containing protein</fullName>
    </recommendedName>
</protein>
<dbReference type="PANTHER" id="PTHR45705">
    <property type="entry name" value="FI20236P1"/>
    <property type="match status" value="1"/>
</dbReference>
<reference evidence="8" key="1">
    <citation type="submission" date="2014-11" db="EMBL/GenBank/DDBJ databases">
        <authorList>
            <person name="Otto D Thomas"/>
            <person name="Naeem Raeece"/>
        </authorList>
    </citation>
    <scope>NUCLEOTIDE SEQUENCE</scope>
</reference>
<dbReference type="GO" id="GO:0005737">
    <property type="term" value="C:cytoplasm"/>
    <property type="evidence" value="ECO:0007669"/>
    <property type="project" value="TreeGrafter"/>
</dbReference>
<dbReference type="VEuPathDB" id="CryptoDB:Cvel_22513"/>
<evidence type="ECO:0000256" key="4">
    <source>
        <dbReference type="ARBA" id="ARBA00022833"/>
    </source>
</evidence>
<dbReference type="AlphaFoldDB" id="A0A0G4GM66"/>
<evidence type="ECO:0000259" key="7">
    <source>
        <dbReference type="PROSITE" id="PS50115"/>
    </source>
</evidence>
<evidence type="ECO:0000313" key="8">
    <source>
        <dbReference type="EMBL" id="CEM31267.1"/>
    </source>
</evidence>
<feature type="region of interest" description="Disordered" evidence="6">
    <location>
        <begin position="214"/>
        <end position="291"/>
    </location>
</feature>
<feature type="compositionally biased region" description="Basic and acidic residues" evidence="6">
    <location>
        <begin position="153"/>
        <end position="166"/>
    </location>
</feature>
<keyword evidence="1" id="KW-0343">GTPase activation</keyword>
<feature type="compositionally biased region" description="Low complexity" evidence="6">
    <location>
        <begin position="326"/>
        <end position="335"/>
    </location>
</feature>
<feature type="compositionally biased region" description="Low complexity" evidence="6">
    <location>
        <begin position="505"/>
        <end position="524"/>
    </location>
</feature>
<organism evidence="8">
    <name type="scientific">Chromera velia CCMP2878</name>
    <dbReference type="NCBI Taxonomy" id="1169474"/>
    <lineage>
        <taxon>Eukaryota</taxon>
        <taxon>Sar</taxon>
        <taxon>Alveolata</taxon>
        <taxon>Colpodellida</taxon>
        <taxon>Chromeraceae</taxon>
        <taxon>Chromera</taxon>
    </lineage>
</organism>
<dbReference type="InterPro" id="IPR038508">
    <property type="entry name" value="ArfGAP_dom_sf"/>
</dbReference>
<dbReference type="GO" id="GO:0005096">
    <property type="term" value="F:GTPase activator activity"/>
    <property type="evidence" value="ECO:0007669"/>
    <property type="project" value="UniProtKB-KW"/>
</dbReference>
<feature type="compositionally biased region" description="Low complexity" evidence="6">
    <location>
        <begin position="266"/>
        <end position="290"/>
    </location>
</feature>
<evidence type="ECO:0000256" key="3">
    <source>
        <dbReference type="ARBA" id="ARBA00022771"/>
    </source>
</evidence>
<dbReference type="InterPro" id="IPR037278">
    <property type="entry name" value="ARFGAP/RecO"/>
</dbReference>
<evidence type="ECO:0000256" key="2">
    <source>
        <dbReference type="ARBA" id="ARBA00022723"/>
    </source>
</evidence>
<evidence type="ECO:0000256" key="6">
    <source>
        <dbReference type="SAM" id="MobiDB-lite"/>
    </source>
</evidence>
<feature type="compositionally biased region" description="Low complexity" evidence="6">
    <location>
        <begin position="223"/>
        <end position="235"/>
    </location>
</feature>
<dbReference type="PANTHER" id="PTHR45705:SF1">
    <property type="entry name" value="FI20236P1"/>
    <property type="match status" value="1"/>
</dbReference>
<feature type="compositionally biased region" description="Basic residues" evidence="6">
    <location>
        <begin position="167"/>
        <end position="176"/>
    </location>
</feature>
<proteinExistence type="predicted"/>
<accession>A0A0G4GM66</accession>
<dbReference type="CDD" id="cd08204">
    <property type="entry name" value="ArfGap"/>
    <property type="match status" value="1"/>
</dbReference>
<gene>
    <name evidence="8" type="ORF">Cvel_22513</name>
</gene>
<keyword evidence="4" id="KW-0862">Zinc</keyword>
<feature type="compositionally biased region" description="Basic and acidic residues" evidence="6">
    <location>
        <begin position="184"/>
        <end position="195"/>
    </location>
</feature>
<dbReference type="SUPFAM" id="SSF57863">
    <property type="entry name" value="ArfGap/RecO-like zinc finger"/>
    <property type="match status" value="1"/>
</dbReference>
<feature type="region of interest" description="Disordered" evidence="6">
    <location>
        <begin position="427"/>
        <end position="446"/>
    </location>
</feature>
<dbReference type="InterPro" id="IPR001164">
    <property type="entry name" value="ArfGAP_dom"/>
</dbReference>
<dbReference type="FunFam" id="1.10.220.150:FF:000009">
    <property type="entry name" value="stromal membrane-associated protein 1 isoform X1"/>
    <property type="match status" value="1"/>
</dbReference>
<feature type="domain" description="Arf-GAP" evidence="7">
    <location>
        <begin position="12"/>
        <end position="133"/>
    </location>
</feature>
<dbReference type="Gene3D" id="1.10.220.150">
    <property type="entry name" value="Arf GTPase activating protein"/>
    <property type="match status" value="1"/>
</dbReference>
<feature type="region of interest" description="Disordered" evidence="6">
    <location>
        <begin position="478"/>
        <end position="524"/>
    </location>
</feature>
<evidence type="ECO:0000256" key="1">
    <source>
        <dbReference type="ARBA" id="ARBA00022468"/>
    </source>
</evidence>
<name>A0A0G4GM66_9ALVE</name>
<dbReference type="EMBL" id="CDMZ01001348">
    <property type="protein sequence ID" value="CEM31267.1"/>
    <property type="molecule type" value="Genomic_DNA"/>
</dbReference>
<feature type="compositionally biased region" description="Low complexity" evidence="6">
    <location>
        <begin position="247"/>
        <end position="258"/>
    </location>
</feature>
<dbReference type="Pfam" id="PF01412">
    <property type="entry name" value="ArfGap"/>
    <property type="match status" value="1"/>
</dbReference>
<dbReference type="GO" id="GO:0008270">
    <property type="term" value="F:zinc ion binding"/>
    <property type="evidence" value="ECO:0007669"/>
    <property type="project" value="UniProtKB-KW"/>
</dbReference>
<evidence type="ECO:0000256" key="5">
    <source>
        <dbReference type="PROSITE-ProRule" id="PRU00288"/>
    </source>
</evidence>
<feature type="region of interest" description="Disordered" evidence="6">
    <location>
        <begin position="148"/>
        <end position="201"/>
    </location>
</feature>
<dbReference type="InterPro" id="IPR051718">
    <property type="entry name" value="ARF_GTPase-activating"/>
</dbReference>
<feature type="compositionally biased region" description="Gly residues" evidence="6">
    <location>
        <begin position="236"/>
        <end position="246"/>
    </location>
</feature>
<feature type="region of interest" description="Disordered" evidence="6">
    <location>
        <begin position="315"/>
        <end position="337"/>
    </location>
</feature>
<keyword evidence="3 5" id="KW-0863">Zinc-finger</keyword>
<dbReference type="PROSITE" id="PS50115">
    <property type="entry name" value="ARFGAP"/>
    <property type="match status" value="1"/>
</dbReference>
<sequence length="704" mass="70179">MSSKRADVKLANPRLNAIVNNPDNKLCADCGAKAPRWASINLGILICIDCSGLHRNLGTHISRVRSLTLDQWQDAWIDQVSAIGNRLGNQFYEFKLPEDYKRPTHSDSRSVLQNWVRQKYEQKRYAPPNQSEPWQLFERGEDPWKAVEGAEADPPKSRRDQPEKEKKERRRSKSPKGGRGGGKGKVEKPKEKPAEDVDFLSGFGSADPFAAVPASAGGGGADPFGSPAPQAAAAGGSAGAGGGGDALAGLGDLWSSPAQPAPAPSAAPQANPLQTAPAGAGSQQGAASGGFMSAPGGAGALGDLSSIPLESLLGPQGAAGGGGGASAASGQQQAGAGVGGVGMGGVMDESALIKAKGEAAVESIGRLFGSREEALRMGFGAPSYTPTVVPFGLSSVPPSGQQQQMGTQRGAVGSFDIDMQGALLTTGTGAGGAAATSKPQQGGTLGSDLLNMGANFSLSAGGGQQQPTGMGIGMGGMRANPFTHQQQQQQRQIPTPAQFPSYGTSPSPSFPSAASSSSASGNTGMMQMQMGGAGMHPRQQPQVTHGGSMQWPGAFPHHQGGFPGGPTAVAGTSIQAGGDAGSAIAAIAVRGLDFGHGGTPMGMGTHGSANVGAGGTARMQGVHHGGGITGSSPMSGSGTRMSGGGLGGAGGNAGRGSFEFDAFSLAKIGGSTTGPASGPGHAQPFPAAAGSAAPMANDSFVFGA</sequence>